<sequence>MSRVRLNPEQLVFVTERHLATLTTLRADGTPHVVPVAFTWDAERGIARVTARRGSVKARNARRRGADGAPPRAALCQVDGGRWLTLEGTLEAVEDPDEVAEAVRRYARRYRQVEYDPDRIVLHLHVDRTMSSAYMAS</sequence>
<gene>
    <name evidence="3" type="ORF">GCM10023216_26320</name>
</gene>
<dbReference type="InterPro" id="IPR011576">
    <property type="entry name" value="Pyridox_Oxase_N"/>
</dbReference>
<dbReference type="SUPFAM" id="SSF50475">
    <property type="entry name" value="FMN-binding split barrel"/>
    <property type="match status" value="1"/>
</dbReference>
<evidence type="ECO:0000313" key="3">
    <source>
        <dbReference type="EMBL" id="GAA4732901.1"/>
    </source>
</evidence>
<dbReference type="InterPro" id="IPR019920">
    <property type="entry name" value="F420-binding_dom_put"/>
</dbReference>
<keyword evidence="1" id="KW-0560">Oxidoreductase</keyword>
<name>A0ABP8YLT7_9MICO</name>
<proteinExistence type="predicted"/>
<dbReference type="PANTHER" id="PTHR35176">
    <property type="entry name" value="HEME OXYGENASE HI_0854-RELATED"/>
    <property type="match status" value="1"/>
</dbReference>
<dbReference type="NCBIfam" id="TIGR03618">
    <property type="entry name" value="Rv1155_F420"/>
    <property type="match status" value="1"/>
</dbReference>
<evidence type="ECO:0000256" key="1">
    <source>
        <dbReference type="ARBA" id="ARBA00023002"/>
    </source>
</evidence>
<dbReference type="Proteomes" id="UP001500956">
    <property type="component" value="Unassembled WGS sequence"/>
</dbReference>
<protein>
    <submittedName>
        <fullName evidence="3">TIGR03618 family F420-dependent PPOX class oxidoreductase</fullName>
    </submittedName>
</protein>
<comment type="caution">
    <text evidence="3">The sequence shown here is derived from an EMBL/GenBank/DDBJ whole genome shotgun (WGS) entry which is preliminary data.</text>
</comment>
<feature type="domain" description="Pyridoxamine 5'-phosphate oxidase N-terminal" evidence="2">
    <location>
        <begin position="8"/>
        <end position="128"/>
    </location>
</feature>
<dbReference type="PANTHER" id="PTHR35176:SF1">
    <property type="entry name" value="F420H(2)-DEPENDENT BILIVERDIN REDUCTASE"/>
    <property type="match status" value="1"/>
</dbReference>
<dbReference type="InterPro" id="IPR012349">
    <property type="entry name" value="Split_barrel_FMN-bd"/>
</dbReference>
<dbReference type="Gene3D" id="2.30.110.10">
    <property type="entry name" value="Electron Transport, Fmn-binding Protein, Chain A"/>
    <property type="match status" value="1"/>
</dbReference>
<organism evidence="3 4">
    <name type="scientific">Isoptericola chiayiensis</name>
    <dbReference type="NCBI Taxonomy" id="579446"/>
    <lineage>
        <taxon>Bacteria</taxon>
        <taxon>Bacillati</taxon>
        <taxon>Actinomycetota</taxon>
        <taxon>Actinomycetes</taxon>
        <taxon>Micrococcales</taxon>
        <taxon>Promicromonosporaceae</taxon>
        <taxon>Isoptericola</taxon>
    </lineage>
</organism>
<dbReference type="EMBL" id="BAABID010000014">
    <property type="protein sequence ID" value="GAA4732901.1"/>
    <property type="molecule type" value="Genomic_DNA"/>
</dbReference>
<dbReference type="InterPro" id="IPR052019">
    <property type="entry name" value="F420H2_bilvrd_red/Heme_oxyg"/>
</dbReference>
<keyword evidence="4" id="KW-1185">Reference proteome</keyword>
<reference evidence="4" key="1">
    <citation type="journal article" date="2019" name="Int. J. Syst. Evol. Microbiol.">
        <title>The Global Catalogue of Microorganisms (GCM) 10K type strain sequencing project: providing services to taxonomists for standard genome sequencing and annotation.</title>
        <authorList>
            <consortium name="The Broad Institute Genomics Platform"/>
            <consortium name="The Broad Institute Genome Sequencing Center for Infectious Disease"/>
            <person name="Wu L."/>
            <person name="Ma J."/>
        </authorList>
    </citation>
    <scope>NUCLEOTIDE SEQUENCE [LARGE SCALE GENOMIC DNA]</scope>
    <source>
        <strain evidence="4">JCM 18063</strain>
    </source>
</reference>
<accession>A0ABP8YLT7</accession>
<dbReference type="Pfam" id="PF01243">
    <property type="entry name" value="PNPOx_N"/>
    <property type="match status" value="1"/>
</dbReference>
<evidence type="ECO:0000259" key="2">
    <source>
        <dbReference type="Pfam" id="PF01243"/>
    </source>
</evidence>
<evidence type="ECO:0000313" key="4">
    <source>
        <dbReference type="Proteomes" id="UP001500956"/>
    </source>
</evidence>